<dbReference type="InterPro" id="IPR001841">
    <property type="entry name" value="Znf_RING"/>
</dbReference>
<evidence type="ECO:0000256" key="17">
    <source>
        <dbReference type="ARBA" id="ARBA00034523"/>
    </source>
</evidence>
<proteinExistence type="inferred from homology"/>
<evidence type="ECO:0000256" key="16">
    <source>
        <dbReference type="ARBA" id="ARBA00034438"/>
    </source>
</evidence>
<dbReference type="PROSITE" id="PS50089">
    <property type="entry name" value="ZF_RING_2"/>
    <property type="match status" value="1"/>
</dbReference>
<evidence type="ECO:0000259" key="19">
    <source>
        <dbReference type="PROSITE" id="PS50089"/>
    </source>
</evidence>
<comment type="subcellular location">
    <subcellularLocation>
        <location evidence="1">Peroxisome membrane</location>
        <topology evidence="1">Multi-pass membrane protein</topology>
    </subcellularLocation>
</comment>
<dbReference type="InterPro" id="IPR013083">
    <property type="entry name" value="Znf_RING/FYVE/PHD"/>
</dbReference>
<dbReference type="EC" id="2.3.2.36" evidence="17"/>
<keyword evidence="8 18" id="KW-0863">Zinc-finger</keyword>
<comment type="pathway">
    <text evidence="2">Protein modification; protein ubiquitination.</text>
</comment>
<dbReference type="Gene3D" id="3.30.40.10">
    <property type="entry name" value="Zinc/RING finger domain, C3HC4 (zinc finger)"/>
    <property type="match status" value="1"/>
</dbReference>
<keyword evidence="13" id="KW-0472">Membrane</keyword>
<feature type="domain" description="RING-type" evidence="19">
    <location>
        <begin position="230"/>
        <end position="269"/>
    </location>
</feature>
<dbReference type="InterPro" id="IPR018957">
    <property type="entry name" value="Znf_C3HC4_RING-type"/>
</dbReference>
<name>A0A146KS14_LYGHE</name>
<evidence type="ECO:0000256" key="3">
    <source>
        <dbReference type="ARBA" id="ARBA00008704"/>
    </source>
</evidence>
<keyword evidence="12" id="KW-1133">Transmembrane helix</keyword>
<evidence type="ECO:0000256" key="14">
    <source>
        <dbReference type="ARBA" id="ARBA00023140"/>
    </source>
</evidence>
<evidence type="ECO:0000256" key="18">
    <source>
        <dbReference type="PROSITE-ProRule" id="PRU00175"/>
    </source>
</evidence>
<reference evidence="20" key="1">
    <citation type="journal article" date="2016" name="Gigascience">
        <title>De novo construction of an expanded transcriptome assembly for the western tarnished plant bug, Lygus hesperus.</title>
        <authorList>
            <person name="Tassone E.E."/>
            <person name="Geib S.M."/>
            <person name="Hall B."/>
            <person name="Fabrick J.A."/>
            <person name="Brent C.S."/>
            <person name="Hull J.J."/>
        </authorList>
    </citation>
    <scope>NUCLEOTIDE SEQUENCE</scope>
</reference>
<evidence type="ECO:0000256" key="9">
    <source>
        <dbReference type="ARBA" id="ARBA00022786"/>
    </source>
</evidence>
<evidence type="ECO:0000256" key="10">
    <source>
        <dbReference type="ARBA" id="ARBA00022833"/>
    </source>
</evidence>
<keyword evidence="4" id="KW-0813">Transport</keyword>
<organism evidence="20">
    <name type="scientific">Lygus hesperus</name>
    <name type="common">Western plant bug</name>
    <dbReference type="NCBI Taxonomy" id="30085"/>
    <lineage>
        <taxon>Eukaryota</taxon>
        <taxon>Metazoa</taxon>
        <taxon>Ecdysozoa</taxon>
        <taxon>Arthropoda</taxon>
        <taxon>Hexapoda</taxon>
        <taxon>Insecta</taxon>
        <taxon>Pterygota</taxon>
        <taxon>Neoptera</taxon>
        <taxon>Paraneoptera</taxon>
        <taxon>Hemiptera</taxon>
        <taxon>Heteroptera</taxon>
        <taxon>Panheteroptera</taxon>
        <taxon>Cimicomorpha</taxon>
        <taxon>Miridae</taxon>
        <taxon>Mirini</taxon>
        <taxon>Lygus</taxon>
    </lineage>
</organism>
<accession>A0A146KS14</accession>
<evidence type="ECO:0000256" key="13">
    <source>
        <dbReference type="ARBA" id="ARBA00023136"/>
    </source>
</evidence>
<protein>
    <recommendedName>
        <fullName evidence="17">RING-type E3 ubiquitin transferase (cysteine targeting)</fullName>
        <ecNumber evidence="17">2.3.2.36</ecNumber>
    </recommendedName>
    <alternativeName>
        <fullName evidence="15">Peroxin-2</fullName>
    </alternativeName>
</protein>
<evidence type="ECO:0000256" key="7">
    <source>
        <dbReference type="ARBA" id="ARBA00022723"/>
    </source>
</evidence>
<keyword evidence="14" id="KW-0576">Peroxisome</keyword>
<dbReference type="PANTHER" id="PTHR48178:SF1">
    <property type="entry name" value="PEROXISOME BIOGENESIS FACTOR 2"/>
    <property type="match status" value="1"/>
</dbReference>
<dbReference type="GO" id="GO:0016558">
    <property type="term" value="P:protein import into peroxisome matrix"/>
    <property type="evidence" value="ECO:0007669"/>
    <property type="project" value="InterPro"/>
</dbReference>
<keyword evidence="9" id="KW-0833">Ubl conjugation pathway</keyword>
<dbReference type="GO" id="GO:0008270">
    <property type="term" value="F:zinc ion binding"/>
    <property type="evidence" value="ECO:0007669"/>
    <property type="project" value="UniProtKB-KW"/>
</dbReference>
<evidence type="ECO:0000256" key="5">
    <source>
        <dbReference type="ARBA" id="ARBA00022679"/>
    </source>
</evidence>
<dbReference type="InterPro" id="IPR025654">
    <property type="entry name" value="PEX2/10"/>
</dbReference>
<evidence type="ECO:0000256" key="6">
    <source>
        <dbReference type="ARBA" id="ARBA00022692"/>
    </source>
</evidence>
<keyword evidence="7" id="KW-0479">Metal-binding</keyword>
<dbReference type="GO" id="GO:0005778">
    <property type="term" value="C:peroxisomal membrane"/>
    <property type="evidence" value="ECO:0007669"/>
    <property type="project" value="UniProtKB-SubCell"/>
</dbReference>
<keyword evidence="5" id="KW-0808">Transferase</keyword>
<evidence type="ECO:0000256" key="4">
    <source>
        <dbReference type="ARBA" id="ARBA00022448"/>
    </source>
</evidence>
<evidence type="ECO:0000256" key="2">
    <source>
        <dbReference type="ARBA" id="ARBA00004906"/>
    </source>
</evidence>
<gene>
    <name evidence="20" type="primary">Pex2</name>
    <name evidence="20" type="ORF">g.83713</name>
</gene>
<dbReference type="SUPFAM" id="SSF57850">
    <property type="entry name" value="RING/U-box"/>
    <property type="match status" value="1"/>
</dbReference>
<comment type="similarity">
    <text evidence="3">Belongs to the pex2/pex10/pex12 family.</text>
</comment>
<dbReference type="InterPro" id="IPR017907">
    <property type="entry name" value="Znf_RING_CS"/>
</dbReference>
<evidence type="ECO:0000313" key="20">
    <source>
        <dbReference type="EMBL" id="JAP97749.1"/>
    </source>
</evidence>
<dbReference type="SMART" id="SM00184">
    <property type="entry name" value="RING"/>
    <property type="match status" value="1"/>
</dbReference>
<dbReference type="InterPro" id="IPR006845">
    <property type="entry name" value="Pex_N"/>
</dbReference>
<dbReference type="Pfam" id="PF00097">
    <property type="entry name" value="zf-C3HC4"/>
    <property type="match status" value="1"/>
</dbReference>
<keyword evidence="6" id="KW-0812">Transmembrane</keyword>
<evidence type="ECO:0000256" key="11">
    <source>
        <dbReference type="ARBA" id="ARBA00022927"/>
    </source>
</evidence>
<dbReference type="AlphaFoldDB" id="A0A146KS14"/>
<dbReference type="EMBL" id="GDHC01020879">
    <property type="protein sequence ID" value="JAP97749.1"/>
    <property type="molecule type" value="Transcribed_RNA"/>
</dbReference>
<evidence type="ECO:0000256" key="1">
    <source>
        <dbReference type="ARBA" id="ARBA00004585"/>
    </source>
</evidence>
<dbReference type="GO" id="GO:0061630">
    <property type="term" value="F:ubiquitin protein ligase activity"/>
    <property type="evidence" value="ECO:0007669"/>
    <property type="project" value="UniProtKB-EC"/>
</dbReference>
<evidence type="ECO:0000256" key="15">
    <source>
        <dbReference type="ARBA" id="ARBA00032511"/>
    </source>
</evidence>
<evidence type="ECO:0000256" key="12">
    <source>
        <dbReference type="ARBA" id="ARBA00022989"/>
    </source>
</evidence>
<keyword evidence="11" id="KW-0653">Protein transport</keyword>
<dbReference type="PANTHER" id="PTHR48178">
    <property type="entry name" value="PEROXISOME BIOGENESIS FACTOR 2"/>
    <property type="match status" value="1"/>
</dbReference>
<sequence>MSEIKEFVASRISVFDAATLDKEINGFLRKQIQHVIADLPYDGAECIEPEIDAALKIILWLFSVERKKATFGQQLLCLKYQNNIPLSKLRLLGALMIGFSYLKGRSSNFERLKNKVPNWVSFVLTHFEFAISALNVLSFLVFLRRGGSPLFVENVFGIKPVSTVKPSERSIGYSYMTRELLWHGAIELFCLVLPHINVPKLGRIARNAVFGKPAVAPAARPPVFSSQAKCSICRQYPIVPHVIGCDHFFCYFCISSSLLADRKYECPDCGYCNPDGMAVRWVVK</sequence>
<evidence type="ECO:0000256" key="8">
    <source>
        <dbReference type="ARBA" id="ARBA00022771"/>
    </source>
</evidence>
<dbReference type="Pfam" id="PF04757">
    <property type="entry name" value="Pex2_Pex12"/>
    <property type="match status" value="1"/>
</dbReference>
<dbReference type="PROSITE" id="PS00518">
    <property type="entry name" value="ZF_RING_1"/>
    <property type="match status" value="1"/>
</dbReference>
<keyword evidence="10" id="KW-0862">Zinc</keyword>
<comment type="catalytic activity">
    <reaction evidence="16">
        <text>[E2 ubiquitin-conjugating enzyme]-S-ubiquitinyl-L-cysteine + [acceptor protein]-L-cysteine = [E2 ubiquitin-conjugating enzyme]-L-cysteine + [acceptor protein]-S-ubiquitinyl-L-cysteine.</text>
        <dbReference type="EC" id="2.3.2.36"/>
    </reaction>
</comment>